<evidence type="ECO:0000256" key="4">
    <source>
        <dbReference type="ARBA" id="ARBA00022989"/>
    </source>
</evidence>
<dbReference type="Proteomes" id="UP000298050">
    <property type="component" value="Unassembled WGS sequence"/>
</dbReference>
<dbReference type="Gene3D" id="1.20.1720.10">
    <property type="entry name" value="Multidrug resistance protein D"/>
    <property type="match status" value="1"/>
</dbReference>
<organism evidence="8 9">
    <name type="scientific">Mangrovimicrobium sediminis</name>
    <dbReference type="NCBI Taxonomy" id="2562682"/>
    <lineage>
        <taxon>Bacteria</taxon>
        <taxon>Pseudomonadati</taxon>
        <taxon>Pseudomonadota</taxon>
        <taxon>Gammaproteobacteria</taxon>
        <taxon>Cellvibrionales</taxon>
        <taxon>Halieaceae</taxon>
        <taxon>Mangrovimicrobium</taxon>
    </lineage>
</organism>
<dbReference type="GO" id="GO:0022857">
    <property type="term" value="F:transmembrane transporter activity"/>
    <property type="evidence" value="ECO:0007669"/>
    <property type="project" value="InterPro"/>
</dbReference>
<evidence type="ECO:0000256" key="3">
    <source>
        <dbReference type="ARBA" id="ARBA00022692"/>
    </source>
</evidence>
<dbReference type="PROSITE" id="PS50850">
    <property type="entry name" value="MFS"/>
    <property type="match status" value="1"/>
</dbReference>
<dbReference type="CDD" id="cd17321">
    <property type="entry name" value="MFS_MMR_MDR_like"/>
    <property type="match status" value="1"/>
</dbReference>
<feature type="transmembrane region" description="Helical" evidence="6">
    <location>
        <begin position="202"/>
        <end position="222"/>
    </location>
</feature>
<protein>
    <submittedName>
        <fullName evidence="8">MFS transporter</fullName>
    </submittedName>
</protein>
<evidence type="ECO:0000256" key="2">
    <source>
        <dbReference type="ARBA" id="ARBA00022448"/>
    </source>
</evidence>
<dbReference type="PANTHER" id="PTHR42718:SF9">
    <property type="entry name" value="MAJOR FACILITATOR SUPERFAMILY MULTIDRUG TRANSPORTER MFSC"/>
    <property type="match status" value="1"/>
</dbReference>
<proteinExistence type="predicted"/>
<dbReference type="AlphaFoldDB" id="A0A4Z0LZF9"/>
<accession>A0A4Z0LZF9</accession>
<feature type="transmembrane region" description="Helical" evidence="6">
    <location>
        <begin position="428"/>
        <end position="446"/>
    </location>
</feature>
<feature type="transmembrane region" description="Helical" evidence="6">
    <location>
        <begin position="404"/>
        <end position="422"/>
    </location>
</feature>
<feature type="transmembrane region" description="Helical" evidence="6">
    <location>
        <begin position="86"/>
        <end position="109"/>
    </location>
</feature>
<evidence type="ECO:0000259" key="7">
    <source>
        <dbReference type="PROSITE" id="PS50850"/>
    </source>
</evidence>
<dbReference type="EMBL" id="SRLE01000009">
    <property type="protein sequence ID" value="TGD72576.1"/>
    <property type="molecule type" value="Genomic_DNA"/>
</dbReference>
<name>A0A4Z0LZF9_9GAMM</name>
<feature type="transmembrane region" description="Helical" evidence="6">
    <location>
        <begin position="330"/>
        <end position="350"/>
    </location>
</feature>
<dbReference type="RefSeq" id="WP_135444821.1">
    <property type="nucleotide sequence ID" value="NZ_SRLE01000009.1"/>
</dbReference>
<dbReference type="Gene3D" id="1.20.1250.20">
    <property type="entry name" value="MFS general substrate transporter like domains"/>
    <property type="match status" value="1"/>
</dbReference>
<dbReference type="InterPro" id="IPR036259">
    <property type="entry name" value="MFS_trans_sf"/>
</dbReference>
<dbReference type="Pfam" id="PF07690">
    <property type="entry name" value="MFS_1"/>
    <property type="match status" value="1"/>
</dbReference>
<sequence>MSEHAVSGLPWPRRGVAIVAISAGSLMLMTDASIAAVVLPTLAEAMGIDSSRAVLVVTVYQLILAMTLMPLAALGDRIGQRRLFRAGLVLHSVGAALCFLADDLTALILARSLQALGTASAMSVVFGLLRLVYPAAQLGQGLAINTIANASGTALAPVAGGLVLSVASWQWVFSAAVPFSLLCLLLSRALPEPEPHSQPFDLPGAGFCALTFGLLIAGMEMATHGPHGWLGGMLLGAAVVSAVLLVRCERGRDHPVLPVDLLRQPDLALVVLSNFIAVLGSMTLLLYAPFLLQDELGYSAGATGGLLASYAMASMVCAPLAGYLSDRLPVPLLCLSGLGVSLLGLWTLVLLPADAGSFGIMWRLWLCGGGFGLFFSPAARLVIGTAPASRAAAAGSLQTTVRMLGQALGATLLAALLASPLGEGTRPMAVSMALVVVATAVFLLHLKARP</sequence>
<keyword evidence="9" id="KW-1185">Reference proteome</keyword>
<evidence type="ECO:0000313" key="9">
    <source>
        <dbReference type="Proteomes" id="UP000298050"/>
    </source>
</evidence>
<evidence type="ECO:0000313" key="8">
    <source>
        <dbReference type="EMBL" id="TGD72576.1"/>
    </source>
</evidence>
<keyword evidence="3 6" id="KW-0812">Transmembrane</keyword>
<evidence type="ECO:0000256" key="6">
    <source>
        <dbReference type="SAM" id="Phobius"/>
    </source>
</evidence>
<feature type="transmembrane region" description="Helical" evidence="6">
    <location>
        <begin position="16"/>
        <end position="41"/>
    </location>
</feature>
<evidence type="ECO:0000256" key="1">
    <source>
        <dbReference type="ARBA" id="ARBA00004141"/>
    </source>
</evidence>
<dbReference type="PANTHER" id="PTHR42718">
    <property type="entry name" value="MAJOR FACILITATOR SUPERFAMILY MULTIDRUG TRANSPORTER MFSC"/>
    <property type="match status" value="1"/>
</dbReference>
<keyword evidence="2" id="KW-0813">Transport</keyword>
<keyword evidence="5 6" id="KW-0472">Membrane</keyword>
<reference evidence="8 9" key="1">
    <citation type="submission" date="2019-04" db="EMBL/GenBank/DDBJ databases">
        <title>Taxonomy of novel Haliea sp. from mangrove soil of West Coast of India.</title>
        <authorList>
            <person name="Verma A."/>
            <person name="Kumar P."/>
            <person name="Krishnamurthi S."/>
        </authorList>
    </citation>
    <scope>NUCLEOTIDE SEQUENCE [LARGE SCALE GENOMIC DNA]</scope>
    <source>
        <strain evidence="8 9">SAOS-164</strain>
    </source>
</reference>
<keyword evidence="4 6" id="KW-1133">Transmembrane helix</keyword>
<feature type="transmembrane region" description="Helical" evidence="6">
    <location>
        <begin position="115"/>
        <end position="133"/>
    </location>
</feature>
<comment type="caution">
    <text evidence="8">The sequence shown here is derived from an EMBL/GenBank/DDBJ whole genome shotgun (WGS) entry which is preliminary data.</text>
</comment>
<evidence type="ECO:0000256" key="5">
    <source>
        <dbReference type="ARBA" id="ARBA00023136"/>
    </source>
</evidence>
<feature type="transmembrane region" description="Helical" evidence="6">
    <location>
        <begin position="142"/>
        <end position="163"/>
    </location>
</feature>
<dbReference type="GO" id="GO:0016020">
    <property type="term" value="C:membrane"/>
    <property type="evidence" value="ECO:0007669"/>
    <property type="project" value="UniProtKB-SubCell"/>
</dbReference>
<comment type="subcellular location">
    <subcellularLocation>
        <location evidence="1">Membrane</location>
        <topology evidence="1">Multi-pass membrane protein</topology>
    </subcellularLocation>
</comment>
<feature type="transmembrane region" description="Helical" evidence="6">
    <location>
        <begin position="53"/>
        <end position="74"/>
    </location>
</feature>
<feature type="transmembrane region" description="Helical" evidence="6">
    <location>
        <begin position="228"/>
        <end position="246"/>
    </location>
</feature>
<gene>
    <name evidence="8" type="ORF">E4634_13705</name>
</gene>
<feature type="transmembrane region" description="Helical" evidence="6">
    <location>
        <begin position="267"/>
        <end position="290"/>
    </location>
</feature>
<feature type="transmembrane region" description="Helical" evidence="6">
    <location>
        <begin position="362"/>
        <end position="383"/>
    </location>
</feature>
<dbReference type="InterPro" id="IPR011701">
    <property type="entry name" value="MFS"/>
</dbReference>
<dbReference type="OrthoDB" id="9807274at2"/>
<feature type="domain" description="Major facilitator superfamily (MFS) profile" evidence="7">
    <location>
        <begin position="17"/>
        <end position="450"/>
    </location>
</feature>
<feature type="transmembrane region" description="Helical" evidence="6">
    <location>
        <begin position="169"/>
        <end position="190"/>
    </location>
</feature>
<dbReference type="SUPFAM" id="SSF103473">
    <property type="entry name" value="MFS general substrate transporter"/>
    <property type="match status" value="1"/>
</dbReference>
<dbReference type="InterPro" id="IPR020846">
    <property type="entry name" value="MFS_dom"/>
</dbReference>
<feature type="transmembrane region" description="Helical" evidence="6">
    <location>
        <begin position="296"/>
        <end position="318"/>
    </location>
</feature>